<gene>
    <name evidence="1" type="ORF">QAD02_000704</name>
</gene>
<protein>
    <submittedName>
        <fullName evidence="1">Uncharacterized protein</fullName>
    </submittedName>
</protein>
<organism evidence="1 2">
    <name type="scientific">Eretmocerus hayati</name>
    <dbReference type="NCBI Taxonomy" id="131215"/>
    <lineage>
        <taxon>Eukaryota</taxon>
        <taxon>Metazoa</taxon>
        <taxon>Ecdysozoa</taxon>
        <taxon>Arthropoda</taxon>
        <taxon>Hexapoda</taxon>
        <taxon>Insecta</taxon>
        <taxon>Pterygota</taxon>
        <taxon>Neoptera</taxon>
        <taxon>Endopterygota</taxon>
        <taxon>Hymenoptera</taxon>
        <taxon>Apocrita</taxon>
        <taxon>Proctotrupomorpha</taxon>
        <taxon>Chalcidoidea</taxon>
        <taxon>Aphelinidae</taxon>
        <taxon>Aphelininae</taxon>
        <taxon>Eretmocerus</taxon>
    </lineage>
</organism>
<accession>A0ACC2NE21</accession>
<dbReference type="EMBL" id="CM056743">
    <property type="protein sequence ID" value="KAJ8669445.1"/>
    <property type="molecule type" value="Genomic_DNA"/>
</dbReference>
<proteinExistence type="predicted"/>
<dbReference type="Proteomes" id="UP001239111">
    <property type="component" value="Chromosome 3"/>
</dbReference>
<keyword evidence="2" id="KW-1185">Reference proteome</keyword>
<evidence type="ECO:0000313" key="2">
    <source>
        <dbReference type="Proteomes" id="UP001239111"/>
    </source>
</evidence>
<sequence length="140" mass="16363">MESFEKDIQTLEKDRARIVKEMKNNESQRHEVDTKIKRKVEGITSMSDSMEDCRKGVKELEADKIILIAQQNNLEQSMTMIDSQLLAKYQEMGILMTEEEEEVKLKFQSAKDKLAEHTQKKKSLEEWKKKNGNLQNVEEG</sequence>
<comment type="caution">
    <text evidence="1">The sequence shown here is derived from an EMBL/GenBank/DDBJ whole genome shotgun (WGS) entry which is preliminary data.</text>
</comment>
<reference evidence="1" key="1">
    <citation type="submission" date="2023-04" db="EMBL/GenBank/DDBJ databases">
        <title>A chromosome-level genome assembly of the parasitoid wasp Eretmocerus hayati.</title>
        <authorList>
            <person name="Zhong Y."/>
            <person name="Liu S."/>
            <person name="Liu Y."/>
        </authorList>
    </citation>
    <scope>NUCLEOTIDE SEQUENCE</scope>
    <source>
        <strain evidence="1">ZJU_SS_LIU_2023</strain>
    </source>
</reference>
<name>A0ACC2NE21_9HYME</name>
<evidence type="ECO:0000313" key="1">
    <source>
        <dbReference type="EMBL" id="KAJ8669445.1"/>
    </source>
</evidence>